<dbReference type="RefSeq" id="XP_022470789.1">
    <property type="nucleotide sequence ID" value="XM_022622749.1"/>
</dbReference>
<feature type="compositionally biased region" description="Basic and acidic residues" evidence="1">
    <location>
        <begin position="78"/>
        <end position="98"/>
    </location>
</feature>
<dbReference type="AlphaFoldDB" id="A0A1G4AWV9"/>
<dbReference type="EMBL" id="MJBS01000116">
    <property type="protein sequence ID" value="OHE93624.1"/>
    <property type="molecule type" value="Genomic_DNA"/>
</dbReference>
<dbReference type="GeneID" id="34564259"/>
<evidence type="ECO:0000256" key="1">
    <source>
        <dbReference type="SAM" id="MobiDB-lite"/>
    </source>
</evidence>
<feature type="region of interest" description="Disordered" evidence="1">
    <location>
        <begin position="77"/>
        <end position="98"/>
    </location>
</feature>
<keyword evidence="3" id="KW-1185">Reference proteome</keyword>
<organism evidence="2 3">
    <name type="scientific">Colletotrichum orchidophilum</name>
    <dbReference type="NCBI Taxonomy" id="1209926"/>
    <lineage>
        <taxon>Eukaryota</taxon>
        <taxon>Fungi</taxon>
        <taxon>Dikarya</taxon>
        <taxon>Ascomycota</taxon>
        <taxon>Pezizomycotina</taxon>
        <taxon>Sordariomycetes</taxon>
        <taxon>Hypocreomycetidae</taxon>
        <taxon>Glomerellales</taxon>
        <taxon>Glomerellaceae</taxon>
        <taxon>Colletotrichum</taxon>
    </lineage>
</organism>
<accession>A0A1G4AWV9</accession>
<evidence type="ECO:0000313" key="3">
    <source>
        <dbReference type="Proteomes" id="UP000176998"/>
    </source>
</evidence>
<name>A0A1G4AWV9_9PEZI</name>
<proteinExistence type="predicted"/>
<reference evidence="2 3" key="1">
    <citation type="submission" date="2016-09" db="EMBL/GenBank/DDBJ databases">
        <authorList>
            <person name="Capua I."/>
            <person name="De Benedictis P."/>
            <person name="Joannis T."/>
            <person name="Lombin L.H."/>
            <person name="Cattoli G."/>
        </authorList>
    </citation>
    <scope>NUCLEOTIDE SEQUENCE [LARGE SCALE GENOMIC DNA]</scope>
    <source>
        <strain evidence="2 3">IMI 309357</strain>
    </source>
</reference>
<sequence>MAPASPSAAVPVLGNAHAGVKSPPPVVGALKFGLCAKDFHACALATEGRIEEEAAAAAGRDDDFRLRLAEDDITLAMGRHEPGARELGDDSGRDDLVA</sequence>
<protein>
    <submittedName>
        <fullName evidence="2">Uncharacterized protein</fullName>
    </submittedName>
</protein>
<dbReference type="Proteomes" id="UP000176998">
    <property type="component" value="Unassembled WGS sequence"/>
</dbReference>
<comment type="caution">
    <text evidence="2">The sequence shown here is derived from an EMBL/GenBank/DDBJ whole genome shotgun (WGS) entry which is preliminary data.</text>
</comment>
<gene>
    <name evidence="2" type="ORF">CORC01_11123</name>
</gene>
<evidence type="ECO:0000313" key="2">
    <source>
        <dbReference type="EMBL" id="OHE93624.1"/>
    </source>
</evidence>